<reference evidence="4 5" key="1">
    <citation type="journal article" date="2018" name="PLoS Pathog.">
        <title>Evolution of structural diversity of trichothecenes, a family of toxins produced by plant pathogenic and entomopathogenic fungi.</title>
        <authorList>
            <person name="Proctor R.H."/>
            <person name="McCormick S.P."/>
            <person name="Kim H.S."/>
            <person name="Cardoza R.E."/>
            <person name="Stanley A.M."/>
            <person name="Lindo L."/>
            <person name="Kelly A."/>
            <person name="Brown D.W."/>
            <person name="Lee T."/>
            <person name="Vaughan M.M."/>
            <person name="Alexander N.J."/>
            <person name="Busman M."/>
            <person name="Gutierrez S."/>
        </authorList>
    </citation>
    <scope>NUCLEOTIDE SEQUENCE [LARGE SCALE GENOMIC DNA]</scope>
    <source>
        <strain evidence="4 5">IBT 40837</strain>
    </source>
</reference>
<dbReference type="PROSITE" id="PS50088">
    <property type="entry name" value="ANK_REPEAT"/>
    <property type="match status" value="5"/>
</dbReference>
<dbReference type="InterPro" id="IPR036770">
    <property type="entry name" value="Ankyrin_rpt-contain_sf"/>
</dbReference>
<feature type="repeat" description="ANK" evidence="3">
    <location>
        <begin position="479"/>
        <end position="511"/>
    </location>
</feature>
<dbReference type="STRING" id="490622.A0A395NI99"/>
<feature type="repeat" description="ANK" evidence="3">
    <location>
        <begin position="407"/>
        <end position="439"/>
    </location>
</feature>
<evidence type="ECO:0000313" key="4">
    <source>
        <dbReference type="EMBL" id="RFU75577.1"/>
    </source>
</evidence>
<evidence type="ECO:0000256" key="2">
    <source>
        <dbReference type="ARBA" id="ARBA00023043"/>
    </source>
</evidence>
<accession>A0A395NI99</accession>
<proteinExistence type="predicted"/>
<feature type="repeat" description="ANK" evidence="3">
    <location>
        <begin position="298"/>
        <end position="320"/>
    </location>
</feature>
<keyword evidence="2 3" id="KW-0040">ANK repeat</keyword>
<evidence type="ECO:0000313" key="5">
    <source>
        <dbReference type="Proteomes" id="UP000266272"/>
    </source>
</evidence>
<dbReference type="AlphaFoldDB" id="A0A395NI99"/>
<evidence type="ECO:0000256" key="1">
    <source>
        <dbReference type="ARBA" id="ARBA00022737"/>
    </source>
</evidence>
<gene>
    <name evidence="4" type="ORF">TARUN_6637</name>
</gene>
<feature type="repeat" description="ANK" evidence="3">
    <location>
        <begin position="440"/>
        <end position="478"/>
    </location>
</feature>
<dbReference type="PANTHER" id="PTHR24198:SF165">
    <property type="entry name" value="ANKYRIN REPEAT-CONTAINING PROTEIN-RELATED"/>
    <property type="match status" value="1"/>
</dbReference>
<dbReference type="Pfam" id="PF13857">
    <property type="entry name" value="Ank_5"/>
    <property type="match status" value="1"/>
</dbReference>
<dbReference type="OrthoDB" id="4897890at2759"/>
<dbReference type="PROSITE" id="PS50297">
    <property type="entry name" value="ANK_REP_REGION"/>
    <property type="match status" value="4"/>
</dbReference>
<sequence>MGEDTFQWVVRTGGPWEHQLMNTADASCAKLSAAQKVLIIREKLGHITNWQGPSTKEAINLSLAIEAAADALLSSSSEKKLSWAIPITYITSDEYVFVEIVKHATGWKVKIEDIDALLSLWLYSSVLPYSSRGHNTGNARFNRGQESGLRLCGPTRLKETLLRDLQQWIPEYAPEIFTLRFLLDGDVSAEAVLRQQIVGFGMQFIGPDNSQEIKNPTESRDGGDYNASSLPKDMTASFEESNIFPANFRITQAHLAAIKENIMQWTPLHYACLEGNESMVESLIGLQFPSPVNFTGVDGVTPLHCAAKNGNTKVVSWLLSPPTQNYGVYSDRVSREREARDYNERCPIHWAVVAGHIGVVDLLKTDIGLEDRFGWTSLHLAAVYGHHEMVDFISRQPGVNMNKLDKSSRTPLHLAIEHGSAETVKLLLEAGANVNIASVNGATPLHVALGAKGGPQSKLDEVIEILLAASADPNAASLDGTTPLHLAAEHGANSTVHMLLEVGADANAISQDGTTPLHRAAINSKARGEIMQTLIKYGAKANPTNFRGETPQDIIAKHDILKEEALGDYEIQLRLLKQQNDMRRNATSHKTQSK</sequence>
<protein>
    <submittedName>
        <fullName evidence="4">Ankyrin repeat</fullName>
    </submittedName>
</protein>
<dbReference type="SUPFAM" id="SSF48403">
    <property type="entry name" value="Ankyrin repeat"/>
    <property type="match status" value="1"/>
</dbReference>
<name>A0A395NI99_TRIAR</name>
<feature type="repeat" description="ANK" evidence="3">
    <location>
        <begin position="512"/>
        <end position="546"/>
    </location>
</feature>
<comment type="caution">
    <text evidence="4">The sequence shown here is derived from an EMBL/GenBank/DDBJ whole genome shotgun (WGS) entry which is preliminary data.</text>
</comment>
<keyword evidence="1" id="KW-0677">Repeat</keyword>
<dbReference type="EMBL" id="PXOA01000423">
    <property type="protein sequence ID" value="RFU75577.1"/>
    <property type="molecule type" value="Genomic_DNA"/>
</dbReference>
<organism evidence="4 5">
    <name type="scientific">Trichoderma arundinaceum</name>
    <dbReference type="NCBI Taxonomy" id="490622"/>
    <lineage>
        <taxon>Eukaryota</taxon>
        <taxon>Fungi</taxon>
        <taxon>Dikarya</taxon>
        <taxon>Ascomycota</taxon>
        <taxon>Pezizomycotina</taxon>
        <taxon>Sordariomycetes</taxon>
        <taxon>Hypocreomycetidae</taxon>
        <taxon>Hypocreales</taxon>
        <taxon>Hypocreaceae</taxon>
        <taxon>Trichoderma</taxon>
    </lineage>
</organism>
<dbReference type="PANTHER" id="PTHR24198">
    <property type="entry name" value="ANKYRIN REPEAT AND PROTEIN KINASE DOMAIN-CONTAINING PROTEIN"/>
    <property type="match status" value="1"/>
</dbReference>
<evidence type="ECO:0000256" key="3">
    <source>
        <dbReference type="PROSITE-ProRule" id="PRU00023"/>
    </source>
</evidence>
<dbReference type="Proteomes" id="UP000266272">
    <property type="component" value="Unassembled WGS sequence"/>
</dbReference>
<keyword evidence="5" id="KW-1185">Reference proteome</keyword>
<dbReference type="Pfam" id="PF12796">
    <property type="entry name" value="Ank_2"/>
    <property type="match status" value="2"/>
</dbReference>
<dbReference type="SMART" id="SM00248">
    <property type="entry name" value="ANK"/>
    <property type="match status" value="8"/>
</dbReference>
<dbReference type="Gene3D" id="1.25.40.20">
    <property type="entry name" value="Ankyrin repeat-containing domain"/>
    <property type="match status" value="4"/>
</dbReference>
<dbReference type="PRINTS" id="PR01415">
    <property type="entry name" value="ANKYRIN"/>
</dbReference>
<dbReference type="InterPro" id="IPR002110">
    <property type="entry name" value="Ankyrin_rpt"/>
</dbReference>